<feature type="transmembrane region" description="Helical" evidence="1">
    <location>
        <begin position="127"/>
        <end position="148"/>
    </location>
</feature>
<feature type="transmembrane region" description="Helical" evidence="1">
    <location>
        <begin position="12"/>
        <end position="29"/>
    </location>
</feature>
<keyword evidence="1" id="KW-0812">Transmembrane</keyword>
<gene>
    <name evidence="2" type="ORF">U6A24_21990</name>
</gene>
<evidence type="ECO:0000313" key="2">
    <source>
        <dbReference type="EMBL" id="MEB3348164.1"/>
    </source>
</evidence>
<feature type="transmembrane region" description="Helical" evidence="1">
    <location>
        <begin position="65"/>
        <end position="83"/>
    </location>
</feature>
<name>A0ABU6A202_9FLAO</name>
<proteinExistence type="predicted"/>
<dbReference type="EMBL" id="JAYKLX010000012">
    <property type="protein sequence ID" value="MEB3348164.1"/>
    <property type="molecule type" value="Genomic_DNA"/>
</dbReference>
<organism evidence="2 3">
    <name type="scientific">Aquimarina gracilis</name>
    <dbReference type="NCBI Taxonomy" id="874422"/>
    <lineage>
        <taxon>Bacteria</taxon>
        <taxon>Pseudomonadati</taxon>
        <taxon>Bacteroidota</taxon>
        <taxon>Flavobacteriia</taxon>
        <taxon>Flavobacteriales</taxon>
        <taxon>Flavobacteriaceae</taxon>
        <taxon>Aquimarina</taxon>
    </lineage>
</organism>
<dbReference type="Proteomes" id="UP001327027">
    <property type="component" value="Unassembled WGS sequence"/>
</dbReference>
<keyword evidence="1" id="KW-0472">Membrane</keyword>
<reference evidence="2 3" key="1">
    <citation type="journal article" date="2013" name="Int. J. Syst. Evol. Microbiol.">
        <title>Aquimarina gracilis sp. nov., isolated from the gut microflora of a mussel, Mytilus coruscus, and emended description of Aquimarina spongiae.</title>
        <authorList>
            <person name="Park S.C."/>
            <person name="Choe H.N."/>
            <person name="Baik K.S."/>
            <person name="Seong C.N."/>
        </authorList>
    </citation>
    <scope>NUCLEOTIDE SEQUENCE [LARGE SCALE GENOMIC DNA]</scope>
    <source>
        <strain evidence="2 3">PSC32</strain>
    </source>
</reference>
<feature type="transmembrane region" description="Helical" evidence="1">
    <location>
        <begin position="103"/>
        <end position="121"/>
    </location>
</feature>
<dbReference type="RefSeq" id="WP_324182188.1">
    <property type="nucleotide sequence ID" value="NZ_JAYKLX010000012.1"/>
</dbReference>
<comment type="caution">
    <text evidence="2">The sequence shown here is derived from an EMBL/GenBank/DDBJ whole genome shotgun (WGS) entry which is preliminary data.</text>
</comment>
<evidence type="ECO:0000256" key="1">
    <source>
        <dbReference type="SAM" id="Phobius"/>
    </source>
</evidence>
<protein>
    <submittedName>
        <fullName evidence="2">Uncharacterized protein</fullName>
    </submittedName>
</protein>
<keyword evidence="1" id="KW-1133">Transmembrane helix</keyword>
<accession>A0ABU6A202</accession>
<sequence>MKYLLSNKFKKPGWVLLVVGITFGIIHALNDFESDLLTVKVISLFHNDIIFSKNNGLVSIIEDSIVDEILTLMIITGGLLVGFSKEKIEDEFISKIRLSSLKWAILINYGILLFATLFFYHTNFMSIMIYNMFTPLIIFIVRFNYIVYKKTGHEE</sequence>
<keyword evidence="3" id="KW-1185">Reference proteome</keyword>
<evidence type="ECO:0000313" key="3">
    <source>
        <dbReference type="Proteomes" id="UP001327027"/>
    </source>
</evidence>